<feature type="transmembrane region" description="Helical" evidence="1">
    <location>
        <begin position="54"/>
        <end position="77"/>
    </location>
</feature>
<gene>
    <name evidence="3" type="ORF">GGP45_003239</name>
    <name evidence="2" type="ORF">GGP61_003116</name>
</gene>
<comment type="caution">
    <text evidence="2">The sequence shown here is derived from an EMBL/GenBank/DDBJ whole genome shotgun (WGS) entry which is preliminary data.</text>
</comment>
<feature type="transmembrane region" description="Helical" evidence="1">
    <location>
        <begin position="25"/>
        <end position="48"/>
    </location>
</feature>
<dbReference type="RefSeq" id="WP_013060655.1">
    <property type="nucleotide sequence ID" value="NZ_CP030357.1"/>
</dbReference>
<evidence type="ECO:0000256" key="1">
    <source>
        <dbReference type="SAM" id="Phobius"/>
    </source>
</evidence>
<dbReference type="Proteomes" id="UP001155144">
    <property type="component" value="Unassembled WGS sequence"/>
</dbReference>
<dbReference type="Proteomes" id="UP001155057">
    <property type="component" value="Unassembled WGS sequence"/>
</dbReference>
<keyword evidence="1" id="KW-0812">Transmembrane</keyword>
<keyword evidence="1" id="KW-0472">Membrane</keyword>
<proteinExistence type="predicted"/>
<evidence type="ECO:0000313" key="2">
    <source>
        <dbReference type="EMBL" id="MCS3711483.1"/>
    </source>
</evidence>
<evidence type="ECO:0000313" key="4">
    <source>
        <dbReference type="Proteomes" id="UP001155057"/>
    </source>
</evidence>
<dbReference type="EMBL" id="JANUBL010000012">
    <property type="protein sequence ID" value="MCS4122871.1"/>
    <property type="molecule type" value="Genomic_DNA"/>
</dbReference>
<accession>A0A9X2QFE2</accession>
<protein>
    <submittedName>
        <fullName evidence="2">Uncharacterized protein</fullName>
    </submittedName>
</protein>
<evidence type="ECO:0000313" key="3">
    <source>
        <dbReference type="EMBL" id="MCS4122871.1"/>
    </source>
</evidence>
<name>A0A9X2QFE2_9BACT</name>
<sequence length="159" mass="17763">MDEPIKDEPKNMDETLNAEVRQTDLILTLVSGAIVGLAVGGFGSWLLFIPDMGVVEFLAATFVIGGVGVSPFLGVMYMNRRGFVPTEVWAEEDRLVVQSPSEWWFKPEKQFHLEVESAEQAEAGLVITGTLSRWWDWGRHEVRVEPEEADALDAWLGTV</sequence>
<dbReference type="EMBL" id="JANUAE010000014">
    <property type="protein sequence ID" value="MCS3711483.1"/>
    <property type="molecule type" value="Genomic_DNA"/>
</dbReference>
<reference evidence="2" key="1">
    <citation type="submission" date="2022-08" db="EMBL/GenBank/DDBJ databases">
        <title>Genomic Encyclopedia of Type Strains, Phase V (KMG-V): Genome sequencing to study the core and pangenomes of soil and plant-associated prokaryotes.</title>
        <authorList>
            <person name="Whitman W."/>
        </authorList>
    </citation>
    <scope>NUCLEOTIDE SEQUENCE</scope>
    <source>
        <strain evidence="3">SP3026</strain>
        <strain evidence="2">SP3049</strain>
    </source>
</reference>
<dbReference type="GeneID" id="83726991"/>
<keyword evidence="1" id="KW-1133">Transmembrane helix</keyword>
<dbReference type="AlphaFoldDB" id="A0A9X2QFE2"/>
<organism evidence="2 4">
    <name type="scientific">Salinibacter ruber</name>
    <dbReference type="NCBI Taxonomy" id="146919"/>
    <lineage>
        <taxon>Bacteria</taxon>
        <taxon>Pseudomonadati</taxon>
        <taxon>Rhodothermota</taxon>
        <taxon>Rhodothermia</taxon>
        <taxon>Rhodothermales</taxon>
        <taxon>Salinibacteraceae</taxon>
        <taxon>Salinibacter</taxon>
    </lineage>
</organism>